<protein>
    <submittedName>
        <fullName evidence="7">Methyl-accepting chemotaxis protein</fullName>
    </submittedName>
</protein>
<evidence type="ECO:0000259" key="5">
    <source>
        <dbReference type="PROSITE" id="PS50111"/>
    </source>
</evidence>
<name>A0ABQ6P8N8_9SPHN</name>
<dbReference type="PRINTS" id="PR00260">
    <property type="entry name" value="CHEMTRNSDUCR"/>
</dbReference>
<dbReference type="CDD" id="cd11386">
    <property type="entry name" value="MCP_signal"/>
    <property type="match status" value="1"/>
</dbReference>
<dbReference type="PANTHER" id="PTHR43531:SF11">
    <property type="entry name" value="METHYL-ACCEPTING CHEMOTAXIS PROTEIN 3"/>
    <property type="match status" value="1"/>
</dbReference>
<dbReference type="SMART" id="SM00283">
    <property type="entry name" value="MA"/>
    <property type="match status" value="1"/>
</dbReference>
<evidence type="ECO:0000256" key="4">
    <source>
        <dbReference type="SAM" id="Phobius"/>
    </source>
</evidence>
<keyword evidence="8" id="KW-1185">Reference proteome</keyword>
<evidence type="ECO:0000259" key="6">
    <source>
        <dbReference type="PROSITE" id="PS50885"/>
    </source>
</evidence>
<keyword evidence="1" id="KW-0145">Chemotaxis</keyword>
<evidence type="ECO:0000256" key="3">
    <source>
        <dbReference type="PROSITE-ProRule" id="PRU00284"/>
    </source>
</evidence>
<dbReference type="PROSITE" id="PS50111">
    <property type="entry name" value="CHEMOTAXIS_TRANSDUC_2"/>
    <property type="match status" value="1"/>
</dbReference>
<dbReference type="PROSITE" id="PS50885">
    <property type="entry name" value="HAMP"/>
    <property type="match status" value="2"/>
</dbReference>
<keyword evidence="3" id="KW-0807">Transducer</keyword>
<dbReference type="RefSeq" id="WP_317975279.1">
    <property type="nucleotide sequence ID" value="NZ_BTFW01000001.1"/>
</dbReference>
<feature type="domain" description="Methyl-accepting transducer" evidence="5">
    <location>
        <begin position="320"/>
        <end position="549"/>
    </location>
</feature>
<dbReference type="InterPro" id="IPR003660">
    <property type="entry name" value="HAMP_dom"/>
</dbReference>
<dbReference type="Gene3D" id="6.10.340.10">
    <property type="match status" value="1"/>
</dbReference>
<evidence type="ECO:0000313" key="8">
    <source>
        <dbReference type="Proteomes" id="UP001187221"/>
    </source>
</evidence>
<comment type="caution">
    <text evidence="7">The sequence shown here is derived from an EMBL/GenBank/DDBJ whole genome shotgun (WGS) entry which is preliminary data.</text>
</comment>
<keyword evidence="4" id="KW-0472">Membrane</keyword>
<comment type="similarity">
    <text evidence="2">Belongs to the methyl-accepting chemotaxis (MCP) protein family.</text>
</comment>
<evidence type="ECO:0000256" key="2">
    <source>
        <dbReference type="ARBA" id="ARBA00029447"/>
    </source>
</evidence>
<dbReference type="SMART" id="SM00304">
    <property type="entry name" value="HAMP"/>
    <property type="match status" value="2"/>
</dbReference>
<dbReference type="SUPFAM" id="SSF58104">
    <property type="entry name" value="Methyl-accepting chemotaxis protein (MCP) signaling domain"/>
    <property type="match status" value="1"/>
</dbReference>
<feature type="transmembrane region" description="Helical" evidence="4">
    <location>
        <begin position="180"/>
        <end position="200"/>
    </location>
</feature>
<dbReference type="Gene3D" id="1.10.287.950">
    <property type="entry name" value="Methyl-accepting chemotaxis protein"/>
    <property type="match status" value="1"/>
</dbReference>
<dbReference type="InterPro" id="IPR051310">
    <property type="entry name" value="MCP_chemotaxis"/>
</dbReference>
<proteinExistence type="inferred from homology"/>
<keyword evidence="4" id="KW-0812">Transmembrane</keyword>
<dbReference type="SUPFAM" id="SSF158472">
    <property type="entry name" value="HAMP domain-like"/>
    <property type="match status" value="1"/>
</dbReference>
<evidence type="ECO:0000256" key="1">
    <source>
        <dbReference type="ARBA" id="ARBA00022500"/>
    </source>
</evidence>
<dbReference type="Proteomes" id="UP001187221">
    <property type="component" value="Unassembled WGS sequence"/>
</dbReference>
<keyword evidence="4" id="KW-1133">Transmembrane helix</keyword>
<dbReference type="InterPro" id="IPR004089">
    <property type="entry name" value="MCPsignal_dom"/>
</dbReference>
<organism evidence="7 8">
    <name type="scientific">Novosphingobium pituita</name>
    <dbReference type="NCBI Taxonomy" id="3056842"/>
    <lineage>
        <taxon>Bacteria</taxon>
        <taxon>Pseudomonadati</taxon>
        <taxon>Pseudomonadota</taxon>
        <taxon>Alphaproteobacteria</taxon>
        <taxon>Sphingomonadales</taxon>
        <taxon>Sphingomonadaceae</taxon>
        <taxon>Novosphingobium</taxon>
    </lineage>
</organism>
<dbReference type="EMBL" id="BTFW01000001">
    <property type="protein sequence ID" value="GMM61611.1"/>
    <property type="molecule type" value="Genomic_DNA"/>
</dbReference>
<dbReference type="PANTHER" id="PTHR43531">
    <property type="entry name" value="PROTEIN ICFG"/>
    <property type="match status" value="1"/>
</dbReference>
<reference evidence="7 8" key="1">
    <citation type="submission" date="2023-06" db="EMBL/GenBank/DDBJ databases">
        <title>Draft genome sequence of Novosphingobium sp. strain IK01.</title>
        <authorList>
            <person name="Hatamoto M."/>
            <person name="Ikarashi T."/>
            <person name="Yamaguchi T."/>
        </authorList>
    </citation>
    <scope>NUCLEOTIDE SEQUENCE [LARGE SCALE GENOMIC DNA]</scope>
    <source>
        <strain evidence="7 8">IK01</strain>
    </source>
</reference>
<dbReference type="InterPro" id="IPR004090">
    <property type="entry name" value="Chemotax_Me-accpt_rcpt"/>
</dbReference>
<feature type="domain" description="HAMP" evidence="6">
    <location>
        <begin position="263"/>
        <end position="315"/>
    </location>
</feature>
<accession>A0ABQ6P8N8</accession>
<gene>
    <name evidence="7" type="ORF">NUTIK01_23880</name>
</gene>
<feature type="domain" description="HAMP" evidence="6">
    <location>
        <begin position="207"/>
        <end position="260"/>
    </location>
</feature>
<evidence type="ECO:0000313" key="7">
    <source>
        <dbReference type="EMBL" id="GMM61611.1"/>
    </source>
</evidence>
<sequence>MISVQTRRAVWLVISLAVLAMMIAAFVMAQIRYGGPMHRASLLQDELLADILPPPCFVVEPYLRTTLILTAPARAAPAVRALQEEHTAFLARQAYWRTAPVSEEMRPVLDATLAAEVDFWAIVDKAYLPALRRGDMEALRRIHDGDLARAYERQHQRVDELVALSNSHRTALLTNGQRTVVVSLVLVAGLALATFAMIVFTGRQLRRRVVEPLVKTAQGLTTMADGNYGIWLEGATRQDEIGQIVRATEVFRDAARAREDDRKVQAQVVEALSSGLEVMAAKDLEQRIDEPFPDGFDGLRTNYNTAASAMAEALRAVRVGANRVARAIVEIRSASEDLAERNERQAGSLAVTAGALDRVTGSVGETARRAASVQAAVGAAQQEAAAGGEVVTRAVAAMAGIEASAARIGQIISVIDGIAFQTNLLALNAGVEAARAGEAGRGFAVVAAEVRALAQRSADAARDIKELIEESAGQVSQGVHLVGETGERLGGLVARVGEIGGLVGVIAEAAHSQAENLTEVNKAVGDMDRMTQQNAAMVEQSSAATRGLATEAEALASLVSTFRTRDVSNRPAYTFHAGALRRDSMTESGRGARQIVEAEPRLVATG</sequence>
<dbReference type="Pfam" id="PF00015">
    <property type="entry name" value="MCPsignal"/>
    <property type="match status" value="1"/>
</dbReference>